<comment type="caution">
    <text evidence="1">The sequence shown here is derived from an EMBL/GenBank/DDBJ whole genome shotgun (WGS) entry which is preliminary data.</text>
</comment>
<sequence>MGADMDYCISKGDKEGREHIWFYSHVGNDMLKLRRARRAPLRNVIDTGIRGVVIVESYGRRICQAEIADYKTGTASVVPADDPFSYNKDRDQTGSEIKLLRKHASSQGGGL</sequence>
<evidence type="ECO:0000313" key="1">
    <source>
        <dbReference type="EMBL" id="MBD3363880.1"/>
    </source>
</evidence>
<dbReference type="Proteomes" id="UP000630660">
    <property type="component" value="Unassembled WGS sequence"/>
</dbReference>
<dbReference type="EMBL" id="WJKJ01000045">
    <property type="protein sequence ID" value="MBD3363880.1"/>
    <property type="molecule type" value="Genomic_DNA"/>
</dbReference>
<organism evidence="1 2">
    <name type="scientific">candidate division WOR-3 bacterium</name>
    <dbReference type="NCBI Taxonomy" id="2052148"/>
    <lineage>
        <taxon>Bacteria</taxon>
        <taxon>Bacteria division WOR-3</taxon>
    </lineage>
</organism>
<name>A0A9D5K939_UNCW3</name>
<reference evidence="1" key="1">
    <citation type="submission" date="2019-11" db="EMBL/GenBank/DDBJ databases">
        <title>Microbial mats filling the niche in hypersaline microbial mats.</title>
        <authorList>
            <person name="Wong H.L."/>
            <person name="Macleod F.I."/>
            <person name="White R.A. III"/>
            <person name="Burns B.P."/>
        </authorList>
    </citation>
    <scope>NUCLEOTIDE SEQUENCE</scope>
    <source>
        <strain evidence="1">Bin_327</strain>
    </source>
</reference>
<protein>
    <submittedName>
        <fullName evidence="1">Uncharacterized protein</fullName>
    </submittedName>
</protein>
<accession>A0A9D5K939</accession>
<dbReference type="AlphaFoldDB" id="A0A9D5K939"/>
<evidence type="ECO:0000313" key="2">
    <source>
        <dbReference type="Proteomes" id="UP000630660"/>
    </source>
</evidence>
<proteinExistence type="predicted"/>
<gene>
    <name evidence="1" type="ORF">GF359_01555</name>
</gene>